<keyword evidence="2" id="KW-1185">Reference proteome</keyword>
<dbReference type="GO" id="GO:0016787">
    <property type="term" value="F:hydrolase activity"/>
    <property type="evidence" value="ECO:0007669"/>
    <property type="project" value="UniProtKB-KW"/>
</dbReference>
<dbReference type="InterPro" id="IPR036866">
    <property type="entry name" value="RibonucZ/Hydroxyglut_hydro"/>
</dbReference>
<sequence length="219" mass="23285">MRITHLGHACLLVEMADTRVLVDPGTFADDFGSLRDLDAVLVTHQHPDHLDPERLPGLLGANPDALVLCDPMSVEVLAGLGVEAREHGGAATTVGAVTVTPVGDQHALIHDELPRITNVGVRLDAAGEPSFFHPGDALDAEPGAVDVLAFPLQAPWQRSREMTAFLRRLGAPHAVPVHDGLLQRRGRDLYLGQAERLGSASTRIHDLAGAGPVEFRAGD</sequence>
<dbReference type="PANTHER" id="PTHR43546:SF3">
    <property type="entry name" value="UPF0173 METAL-DEPENDENT HYDROLASE MJ1163"/>
    <property type="match status" value="1"/>
</dbReference>
<name>A0ABP8KB08_9MICO</name>
<dbReference type="EMBL" id="BAABGM010000010">
    <property type="protein sequence ID" value="GAA4403264.1"/>
    <property type="molecule type" value="Genomic_DNA"/>
</dbReference>
<comment type="caution">
    <text evidence="1">The sequence shown here is derived from an EMBL/GenBank/DDBJ whole genome shotgun (WGS) entry which is preliminary data.</text>
</comment>
<protein>
    <submittedName>
        <fullName evidence="1">MBL fold hydrolase</fullName>
    </submittedName>
</protein>
<dbReference type="Proteomes" id="UP001500945">
    <property type="component" value="Unassembled WGS sequence"/>
</dbReference>
<gene>
    <name evidence="1" type="ORF">GCM10023168_14600</name>
</gene>
<dbReference type="Gene3D" id="3.60.15.10">
    <property type="entry name" value="Ribonuclease Z/Hydroxyacylglutathione hydrolase-like"/>
    <property type="match status" value="1"/>
</dbReference>
<organism evidence="1 2">
    <name type="scientific">Fodinibacter luteus</name>
    <dbReference type="NCBI Taxonomy" id="552064"/>
    <lineage>
        <taxon>Bacteria</taxon>
        <taxon>Bacillati</taxon>
        <taxon>Actinomycetota</taxon>
        <taxon>Actinomycetes</taxon>
        <taxon>Micrococcales</taxon>
        <taxon>Intrasporangiaceae</taxon>
        <taxon>Fodinibacter (ex Wang et al. 2009)</taxon>
    </lineage>
</organism>
<dbReference type="Pfam" id="PF13483">
    <property type="entry name" value="Lactamase_B_3"/>
    <property type="match status" value="1"/>
</dbReference>
<evidence type="ECO:0000313" key="1">
    <source>
        <dbReference type="EMBL" id="GAA4403264.1"/>
    </source>
</evidence>
<proteinExistence type="predicted"/>
<dbReference type="RefSeq" id="WP_345204107.1">
    <property type="nucleotide sequence ID" value="NZ_BAABGM010000010.1"/>
</dbReference>
<dbReference type="InterPro" id="IPR050114">
    <property type="entry name" value="UPF0173_UPF0282_UlaG_hydrolase"/>
</dbReference>
<dbReference type="SUPFAM" id="SSF56281">
    <property type="entry name" value="Metallo-hydrolase/oxidoreductase"/>
    <property type="match status" value="1"/>
</dbReference>
<evidence type="ECO:0000313" key="2">
    <source>
        <dbReference type="Proteomes" id="UP001500945"/>
    </source>
</evidence>
<dbReference type="PANTHER" id="PTHR43546">
    <property type="entry name" value="UPF0173 METAL-DEPENDENT HYDROLASE MJ1163-RELATED"/>
    <property type="match status" value="1"/>
</dbReference>
<reference evidence="2" key="1">
    <citation type="journal article" date="2019" name="Int. J. Syst. Evol. Microbiol.">
        <title>The Global Catalogue of Microorganisms (GCM) 10K type strain sequencing project: providing services to taxonomists for standard genome sequencing and annotation.</title>
        <authorList>
            <consortium name="The Broad Institute Genomics Platform"/>
            <consortium name="The Broad Institute Genome Sequencing Center for Infectious Disease"/>
            <person name="Wu L."/>
            <person name="Ma J."/>
        </authorList>
    </citation>
    <scope>NUCLEOTIDE SEQUENCE [LARGE SCALE GENOMIC DNA]</scope>
    <source>
        <strain evidence="2">JCM 17809</strain>
    </source>
</reference>
<keyword evidence="1" id="KW-0378">Hydrolase</keyword>
<accession>A0ABP8KB08</accession>